<accession>A0A1A8MTY8</accession>
<organism evidence="2">
    <name type="scientific">Nothobranchius pienaari</name>
    <dbReference type="NCBI Taxonomy" id="704102"/>
    <lineage>
        <taxon>Eukaryota</taxon>
        <taxon>Metazoa</taxon>
        <taxon>Chordata</taxon>
        <taxon>Craniata</taxon>
        <taxon>Vertebrata</taxon>
        <taxon>Euteleostomi</taxon>
        <taxon>Actinopterygii</taxon>
        <taxon>Neopterygii</taxon>
        <taxon>Teleostei</taxon>
        <taxon>Neoteleostei</taxon>
        <taxon>Acanthomorphata</taxon>
        <taxon>Ovalentaria</taxon>
        <taxon>Atherinomorphae</taxon>
        <taxon>Cyprinodontiformes</taxon>
        <taxon>Nothobranchiidae</taxon>
        <taxon>Nothobranchius</taxon>
    </lineage>
</organism>
<feature type="transmembrane region" description="Helical" evidence="1">
    <location>
        <begin position="20"/>
        <end position="41"/>
    </location>
</feature>
<reference evidence="2" key="2">
    <citation type="submission" date="2016-06" db="EMBL/GenBank/DDBJ databases">
        <title>The genome of a short-lived fish provides insights into sex chromosome evolution and the genetic control of aging.</title>
        <authorList>
            <person name="Reichwald K."/>
            <person name="Felder M."/>
            <person name="Petzold A."/>
            <person name="Koch P."/>
            <person name="Groth M."/>
            <person name="Platzer M."/>
        </authorList>
    </citation>
    <scope>NUCLEOTIDE SEQUENCE</scope>
    <source>
        <tissue evidence="2">Brain</tissue>
    </source>
</reference>
<dbReference type="EMBL" id="HAEF01019191">
    <property type="protein sequence ID" value="SBR60350.1"/>
    <property type="molecule type" value="Transcribed_RNA"/>
</dbReference>
<sequence>MTFLPYHPGLGNSKPELMEKMLVTMTQVILLFFLLSSSCVISRLSFARLWTAPVYYTLRILERWLRRQTTFC</sequence>
<gene>
    <name evidence="2" type="primary">Nfu_g_1_005029</name>
</gene>
<feature type="non-terminal residue" evidence="2">
    <location>
        <position position="72"/>
    </location>
</feature>
<dbReference type="AlphaFoldDB" id="A0A1A8MTY8"/>
<name>A0A1A8MTY8_9TELE</name>
<keyword evidence="1" id="KW-0472">Membrane</keyword>
<proteinExistence type="predicted"/>
<evidence type="ECO:0000313" key="2">
    <source>
        <dbReference type="EMBL" id="SBR60350.1"/>
    </source>
</evidence>
<protein>
    <submittedName>
        <fullName evidence="2">Uncharacterized protein</fullName>
    </submittedName>
</protein>
<evidence type="ECO:0000256" key="1">
    <source>
        <dbReference type="SAM" id="Phobius"/>
    </source>
</evidence>
<keyword evidence="1" id="KW-0812">Transmembrane</keyword>
<reference evidence="2" key="1">
    <citation type="submission" date="2016-05" db="EMBL/GenBank/DDBJ databases">
        <authorList>
            <person name="Lavstsen T."/>
            <person name="Jespersen J.S."/>
        </authorList>
    </citation>
    <scope>NUCLEOTIDE SEQUENCE</scope>
    <source>
        <tissue evidence="2">Brain</tissue>
    </source>
</reference>
<keyword evidence="1" id="KW-1133">Transmembrane helix</keyword>